<keyword evidence="1" id="KW-0472">Membrane</keyword>
<dbReference type="KEGG" id="noa:BKM31_13835"/>
<proteinExistence type="predicted"/>
<dbReference type="Proteomes" id="UP000190797">
    <property type="component" value="Chromosome"/>
</dbReference>
<keyword evidence="1" id="KW-1133">Transmembrane helix</keyword>
<keyword evidence="1" id="KW-0812">Transmembrane</keyword>
<name>A0A1U9ZWS1_9ACTN</name>
<evidence type="ECO:0000313" key="2">
    <source>
        <dbReference type="EMBL" id="AQZ62401.1"/>
    </source>
</evidence>
<protein>
    <submittedName>
        <fullName evidence="2">Uncharacterized protein</fullName>
    </submittedName>
</protein>
<sequence>MVMGVGTGVFGAWAVRFLAALCAGVMAWCFATGFLVNAAGELTFGHADLVRLTAFMVVAVAGCACGQMLRALRVRRRLHGLARAERQAPILLAEDREGRQKHLV</sequence>
<reference evidence="3" key="1">
    <citation type="journal article" date="2017" name="Med. Chem. Commun.">
        <title>Nonomuraea sp. ATCC 55076 harbours the largest actinomycete chromosome to date and the kistamicin biosynthetic gene cluster.</title>
        <authorList>
            <person name="Nazari B."/>
            <person name="Forneris C.C."/>
            <person name="Gibson M.I."/>
            <person name="Moon K."/>
            <person name="Schramma K.R."/>
            <person name="Seyedsayamdost M.R."/>
        </authorList>
    </citation>
    <scope>NUCLEOTIDE SEQUENCE [LARGE SCALE GENOMIC DNA]</scope>
    <source>
        <strain evidence="3">ATCC 55076</strain>
    </source>
</reference>
<evidence type="ECO:0000313" key="3">
    <source>
        <dbReference type="Proteomes" id="UP000190797"/>
    </source>
</evidence>
<feature type="transmembrane region" description="Helical" evidence="1">
    <location>
        <begin position="49"/>
        <end position="69"/>
    </location>
</feature>
<gene>
    <name evidence="2" type="ORF">BKM31_13835</name>
</gene>
<evidence type="ECO:0000256" key="1">
    <source>
        <dbReference type="SAM" id="Phobius"/>
    </source>
</evidence>
<dbReference type="AlphaFoldDB" id="A0A1U9ZWS1"/>
<dbReference type="EMBL" id="CP017717">
    <property type="protein sequence ID" value="AQZ62401.1"/>
    <property type="molecule type" value="Genomic_DNA"/>
</dbReference>
<organism evidence="2 3">
    <name type="scientific">[Actinomadura] parvosata subsp. kistnae</name>
    <dbReference type="NCBI Taxonomy" id="1909395"/>
    <lineage>
        <taxon>Bacteria</taxon>
        <taxon>Bacillati</taxon>
        <taxon>Actinomycetota</taxon>
        <taxon>Actinomycetes</taxon>
        <taxon>Streptosporangiales</taxon>
        <taxon>Streptosporangiaceae</taxon>
        <taxon>Nonomuraea</taxon>
    </lineage>
</organism>
<accession>A0A1U9ZWS1</accession>
<feature type="transmembrane region" description="Helical" evidence="1">
    <location>
        <begin position="12"/>
        <end position="37"/>
    </location>
</feature>
<keyword evidence="3" id="KW-1185">Reference proteome</keyword>